<comment type="caution">
    <text evidence="2">The sequence shown here is derived from an EMBL/GenBank/DDBJ whole genome shotgun (WGS) entry which is preliminary data.</text>
</comment>
<keyword evidence="3" id="KW-1185">Reference proteome</keyword>
<dbReference type="InterPro" id="IPR021426">
    <property type="entry name" value="DUF3073"/>
</dbReference>
<dbReference type="RefSeq" id="WP_344654961.1">
    <property type="nucleotide sequence ID" value="NZ_BAAAQM010000001.1"/>
</dbReference>
<organism evidence="2 3">
    <name type="scientific">Catenulispora subtropica</name>
    <dbReference type="NCBI Taxonomy" id="450798"/>
    <lineage>
        <taxon>Bacteria</taxon>
        <taxon>Bacillati</taxon>
        <taxon>Actinomycetota</taxon>
        <taxon>Actinomycetes</taxon>
        <taxon>Catenulisporales</taxon>
        <taxon>Catenulisporaceae</taxon>
        <taxon>Catenulispora</taxon>
    </lineage>
</organism>
<dbReference type="Proteomes" id="UP001499854">
    <property type="component" value="Unassembled WGS sequence"/>
</dbReference>
<reference evidence="3" key="1">
    <citation type="journal article" date="2019" name="Int. J. Syst. Evol. Microbiol.">
        <title>The Global Catalogue of Microorganisms (GCM) 10K type strain sequencing project: providing services to taxonomists for standard genome sequencing and annotation.</title>
        <authorList>
            <consortium name="The Broad Institute Genomics Platform"/>
            <consortium name="The Broad Institute Genome Sequencing Center for Infectious Disease"/>
            <person name="Wu L."/>
            <person name="Ma J."/>
        </authorList>
    </citation>
    <scope>NUCLEOTIDE SEQUENCE [LARGE SCALE GENOMIC DNA]</scope>
    <source>
        <strain evidence="3">JCM 16013</strain>
    </source>
</reference>
<feature type="region of interest" description="Disordered" evidence="1">
    <location>
        <begin position="32"/>
        <end position="90"/>
    </location>
</feature>
<protein>
    <submittedName>
        <fullName evidence="2">DUF3073 domain-containing protein</fullName>
    </submittedName>
</protein>
<gene>
    <name evidence="2" type="ORF">GCM10009838_02200</name>
</gene>
<feature type="compositionally biased region" description="Acidic residues" evidence="1">
    <location>
        <begin position="67"/>
        <end position="79"/>
    </location>
</feature>
<name>A0ABP5BQG1_9ACTN</name>
<dbReference type="EMBL" id="BAAAQM010000001">
    <property type="protein sequence ID" value="GAA1950644.1"/>
    <property type="molecule type" value="Genomic_DNA"/>
</dbReference>
<accession>A0ABP5BQG1</accession>
<evidence type="ECO:0000313" key="2">
    <source>
        <dbReference type="EMBL" id="GAA1950644.1"/>
    </source>
</evidence>
<dbReference type="Pfam" id="PF11273">
    <property type="entry name" value="DUF3073"/>
    <property type="match status" value="1"/>
</dbReference>
<evidence type="ECO:0000313" key="3">
    <source>
        <dbReference type="Proteomes" id="UP001499854"/>
    </source>
</evidence>
<proteinExistence type="predicted"/>
<feature type="compositionally biased region" description="Acidic residues" evidence="1">
    <location>
        <begin position="50"/>
        <end position="59"/>
    </location>
</feature>
<sequence length="90" mass="10109">MGRGRAKAKQTRVARDLKYRDVGTDLAQLQRELQKDGVHTSNGHSAEAPSQDDDADDDELYAKYADYADDDDDYDSEDDGGSHRSHHRRG</sequence>
<evidence type="ECO:0000256" key="1">
    <source>
        <dbReference type="SAM" id="MobiDB-lite"/>
    </source>
</evidence>